<keyword evidence="2" id="KW-0808">Transferase</keyword>
<dbReference type="EC" id="2.3.-.-" evidence="2"/>
<dbReference type="EMBL" id="JBHUIT010000031">
    <property type="protein sequence ID" value="MFD2257835.1"/>
    <property type="molecule type" value="Genomic_DNA"/>
</dbReference>
<dbReference type="InterPro" id="IPR000182">
    <property type="entry name" value="GNAT_dom"/>
</dbReference>
<keyword evidence="3" id="KW-1185">Reference proteome</keyword>
<comment type="caution">
    <text evidence="2">The sequence shown here is derived from an EMBL/GenBank/DDBJ whole genome shotgun (WGS) entry which is preliminary data.</text>
</comment>
<dbReference type="InterPro" id="IPR016181">
    <property type="entry name" value="Acyl_CoA_acyltransferase"/>
</dbReference>
<dbReference type="CDD" id="cd04301">
    <property type="entry name" value="NAT_SF"/>
    <property type="match status" value="1"/>
</dbReference>
<keyword evidence="2" id="KW-0012">Acyltransferase</keyword>
<organism evidence="2 3">
    <name type="scientific">Luteolibacter algae</name>
    <dbReference type="NCBI Taxonomy" id="454151"/>
    <lineage>
        <taxon>Bacteria</taxon>
        <taxon>Pseudomonadati</taxon>
        <taxon>Verrucomicrobiota</taxon>
        <taxon>Verrucomicrobiia</taxon>
        <taxon>Verrucomicrobiales</taxon>
        <taxon>Verrucomicrobiaceae</taxon>
        <taxon>Luteolibacter</taxon>
    </lineage>
</organism>
<dbReference type="RefSeq" id="WP_386821201.1">
    <property type="nucleotide sequence ID" value="NZ_JBHUIT010000031.1"/>
</dbReference>
<dbReference type="Pfam" id="PF00583">
    <property type="entry name" value="Acetyltransf_1"/>
    <property type="match status" value="1"/>
</dbReference>
<evidence type="ECO:0000313" key="2">
    <source>
        <dbReference type="EMBL" id="MFD2257835.1"/>
    </source>
</evidence>
<proteinExistence type="predicted"/>
<feature type="domain" description="N-acetyltransferase" evidence="1">
    <location>
        <begin position="16"/>
        <end position="183"/>
    </location>
</feature>
<sequence>MEKNIGLRHAIPSDRTAVAELIHLSTNRWYEANGRAPVFPPESHPVELFCEVYEALDPGRCLLAIDVNTRQIVGSCFYHPRETHVSLGIMNSHPDHAGKGVARMLLEFILHFAEREGKPVRLVSSAINLDSFSLYNRAGLVPYAIYQDIILEVPSAGIQESTPTGKILRDAVLSDVPAMLALEEDVLGIRRASDFEYFIKNQSGDWHVSVLENQSGELEGFLASIHHPASSMLGPGCMRGDEEAIALIRRELDYRRGKTMVWLVPSDRPAITRAMYGLGARNCELHFAQTTGTPPAINGVVMPTFMPETA</sequence>
<name>A0ABW5DBK1_9BACT</name>
<protein>
    <submittedName>
        <fullName evidence="2">GNAT family N-acetyltransferase</fullName>
        <ecNumber evidence="2">2.3.-.-</ecNumber>
    </submittedName>
</protein>
<dbReference type="Proteomes" id="UP001597375">
    <property type="component" value="Unassembled WGS sequence"/>
</dbReference>
<dbReference type="Gene3D" id="3.40.630.30">
    <property type="match status" value="1"/>
</dbReference>
<gene>
    <name evidence="2" type="ORF">ACFSSA_14225</name>
</gene>
<reference evidence="3" key="1">
    <citation type="journal article" date="2019" name="Int. J. Syst. Evol. Microbiol.">
        <title>The Global Catalogue of Microorganisms (GCM) 10K type strain sequencing project: providing services to taxonomists for standard genome sequencing and annotation.</title>
        <authorList>
            <consortium name="The Broad Institute Genomics Platform"/>
            <consortium name="The Broad Institute Genome Sequencing Center for Infectious Disease"/>
            <person name="Wu L."/>
            <person name="Ma J."/>
        </authorList>
    </citation>
    <scope>NUCLEOTIDE SEQUENCE [LARGE SCALE GENOMIC DNA]</scope>
    <source>
        <strain evidence="3">CGMCC 4.7106</strain>
    </source>
</reference>
<dbReference type="PROSITE" id="PS51186">
    <property type="entry name" value="GNAT"/>
    <property type="match status" value="1"/>
</dbReference>
<dbReference type="SUPFAM" id="SSF55729">
    <property type="entry name" value="Acyl-CoA N-acyltransferases (Nat)"/>
    <property type="match status" value="1"/>
</dbReference>
<evidence type="ECO:0000259" key="1">
    <source>
        <dbReference type="PROSITE" id="PS51186"/>
    </source>
</evidence>
<accession>A0ABW5DBK1</accession>
<evidence type="ECO:0000313" key="3">
    <source>
        <dbReference type="Proteomes" id="UP001597375"/>
    </source>
</evidence>
<dbReference type="GO" id="GO:0016746">
    <property type="term" value="F:acyltransferase activity"/>
    <property type="evidence" value="ECO:0007669"/>
    <property type="project" value="UniProtKB-KW"/>
</dbReference>